<dbReference type="CDD" id="cd00643">
    <property type="entry name" value="HMG-CoA_reductase_classI"/>
    <property type="match status" value="1"/>
</dbReference>
<comment type="similarity">
    <text evidence="2 9">Belongs to the HMG-CoA reductase family.</text>
</comment>
<feature type="region of interest" description="Disordered" evidence="10">
    <location>
        <begin position="676"/>
        <end position="699"/>
    </location>
</feature>
<gene>
    <name evidence="12" type="ORF">PtA15_13A483</name>
</gene>
<feature type="transmembrane region" description="Helical" evidence="9">
    <location>
        <begin position="277"/>
        <end position="299"/>
    </location>
</feature>
<comment type="pathway">
    <text evidence="9">Metabolic intermediate biosynthesis; (R)-mevalonate biosynthesis; (R)-mevalonate from acetyl-CoA: step 3/3.</text>
</comment>
<name>A0ABY7D495_9BASI</name>
<dbReference type="Gene3D" id="1.10.3270.10">
    <property type="entry name" value="HMGR, N-terminal domain"/>
    <property type="match status" value="1"/>
</dbReference>
<evidence type="ECO:0000256" key="3">
    <source>
        <dbReference type="ARBA" id="ARBA00022692"/>
    </source>
</evidence>
<feature type="region of interest" description="Disordered" evidence="10">
    <location>
        <begin position="712"/>
        <end position="752"/>
    </location>
</feature>
<dbReference type="RefSeq" id="XP_053026637.1">
    <property type="nucleotide sequence ID" value="XM_053162685.1"/>
</dbReference>
<evidence type="ECO:0000259" key="11">
    <source>
        <dbReference type="PROSITE" id="PS50156"/>
    </source>
</evidence>
<dbReference type="InterPro" id="IPR023282">
    <property type="entry name" value="HMG_CoA_Rdtase_N"/>
</dbReference>
<accession>A0ABY7D495</accession>
<dbReference type="InterPro" id="IPR009029">
    <property type="entry name" value="HMG_CoA_Rdtase_sub-bd_dom_sf"/>
</dbReference>
<dbReference type="EC" id="1.1.1.34" evidence="9"/>
<dbReference type="PROSITE" id="PS50065">
    <property type="entry name" value="HMG_COA_REDUCTASE_4"/>
    <property type="match status" value="1"/>
</dbReference>
<dbReference type="Gene3D" id="3.90.770.10">
    <property type="entry name" value="3-hydroxy-3-methylglutaryl-coenzyme A Reductase, Chain A, domain 2"/>
    <property type="match status" value="1"/>
</dbReference>
<feature type="compositionally biased region" description="Acidic residues" evidence="10">
    <location>
        <begin position="685"/>
        <end position="694"/>
    </location>
</feature>
<comment type="catalytic activity">
    <reaction evidence="9">
        <text>(R)-mevalonate + 2 NADP(+) + CoA = (3S)-3-hydroxy-3-methylglutaryl-CoA + 2 NADPH + 2 H(+)</text>
        <dbReference type="Rhea" id="RHEA:15989"/>
        <dbReference type="ChEBI" id="CHEBI:15378"/>
        <dbReference type="ChEBI" id="CHEBI:36464"/>
        <dbReference type="ChEBI" id="CHEBI:43074"/>
        <dbReference type="ChEBI" id="CHEBI:57287"/>
        <dbReference type="ChEBI" id="CHEBI:57783"/>
        <dbReference type="ChEBI" id="CHEBI:58349"/>
        <dbReference type="EC" id="1.1.1.34"/>
    </reaction>
</comment>
<dbReference type="InterPro" id="IPR004554">
    <property type="entry name" value="HMG_CoA_Rdtase_eu_arc"/>
</dbReference>
<evidence type="ECO:0000256" key="1">
    <source>
        <dbReference type="ARBA" id="ARBA00004477"/>
    </source>
</evidence>
<feature type="transmembrane region" description="Helical" evidence="9">
    <location>
        <begin position="370"/>
        <end position="388"/>
    </location>
</feature>
<evidence type="ECO:0000256" key="5">
    <source>
        <dbReference type="ARBA" id="ARBA00022857"/>
    </source>
</evidence>
<keyword evidence="8 9" id="KW-0472">Membrane</keyword>
<dbReference type="InterPro" id="IPR000731">
    <property type="entry name" value="SSD"/>
</dbReference>
<evidence type="ECO:0000256" key="6">
    <source>
        <dbReference type="ARBA" id="ARBA00022989"/>
    </source>
</evidence>
<comment type="subcellular location">
    <subcellularLocation>
        <location evidence="1 9">Endoplasmic reticulum membrane</location>
        <topology evidence="1 9">Multi-pass membrane protein</topology>
    </subcellularLocation>
</comment>
<evidence type="ECO:0000313" key="13">
    <source>
        <dbReference type="Proteomes" id="UP001164743"/>
    </source>
</evidence>
<dbReference type="PROSITE" id="PS00066">
    <property type="entry name" value="HMG_COA_REDUCTASE_1"/>
    <property type="match status" value="1"/>
</dbReference>
<reference evidence="12" key="1">
    <citation type="submission" date="2022-10" db="EMBL/GenBank/DDBJ databases">
        <title>Puccinia triticina Genome sequencing and assembly.</title>
        <authorList>
            <person name="Li C."/>
        </authorList>
    </citation>
    <scope>NUCLEOTIDE SEQUENCE</scope>
    <source>
        <strain evidence="12">Pt15</strain>
    </source>
</reference>
<feature type="region of interest" description="Disordered" evidence="10">
    <location>
        <begin position="1264"/>
        <end position="1295"/>
    </location>
</feature>
<dbReference type="GeneID" id="77803580"/>
<dbReference type="Gene3D" id="3.30.70.420">
    <property type="entry name" value="Hydroxymethylglutaryl-CoA reductase, class I/II, NAD/NADP-binding domain"/>
    <property type="match status" value="1"/>
</dbReference>
<dbReference type="InterPro" id="IPR023076">
    <property type="entry name" value="HMG_CoA_Rdtase_CS"/>
</dbReference>
<dbReference type="InterPro" id="IPR023074">
    <property type="entry name" value="HMG_CoA_Rdtase_cat_sf"/>
</dbReference>
<evidence type="ECO:0000256" key="9">
    <source>
        <dbReference type="RuleBase" id="RU361219"/>
    </source>
</evidence>
<evidence type="ECO:0000256" key="4">
    <source>
        <dbReference type="ARBA" id="ARBA00022824"/>
    </source>
</evidence>
<feature type="compositionally biased region" description="Basic residues" evidence="10">
    <location>
        <begin position="726"/>
        <end position="738"/>
    </location>
</feature>
<keyword evidence="6 9" id="KW-1133">Transmembrane helix</keyword>
<evidence type="ECO:0000313" key="12">
    <source>
        <dbReference type="EMBL" id="WAQ91082.1"/>
    </source>
</evidence>
<feature type="transmembrane region" description="Helical" evidence="9">
    <location>
        <begin position="635"/>
        <end position="655"/>
    </location>
</feature>
<organism evidence="12 13">
    <name type="scientific">Puccinia triticina</name>
    <dbReference type="NCBI Taxonomy" id="208348"/>
    <lineage>
        <taxon>Eukaryota</taxon>
        <taxon>Fungi</taxon>
        <taxon>Dikarya</taxon>
        <taxon>Basidiomycota</taxon>
        <taxon>Pucciniomycotina</taxon>
        <taxon>Pucciniomycetes</taxon>
        <taxon>Pucciniales</taxon>
        <taxon>Pucciniaceae</taxon>
        <taxon>Puccinia</taxon>
    </lineage>
</organism>
<protein>
    <recommendedName>
        <fullName evidence="9">3-hydroxy-3-methylglutaryl coenzyme A reductase</fullName>
        <shortName evidence="9">HMG-CoA reductase</shortName>
        <ecNumber evidence="9">1.1.1.34</ecNumber>
    </recommendedName>
</protein>
<keyword evidence="5 9" id="KW-0521">NADP</keyword>
<evidence type="ECO:0000256" key="10">
    <source>
        <dbReference type="SAM" id="MobiDB-lite"/>
    </source>
</evidence>
<feature type="compositionally biased region" description="Low complexity" evidence="10">
    <location>
        <begin position="838"/>
        <end position="851"/>
    </location>
</feature>
<keyword evidence="4 9" id="KW-0256">Endoplasmic reticulum</keyword>
<keyword evidence="3 9" id="KW-0812">Transmembrane</keyword>
<dbReference type="Pfam" id="PF00368">
    <property type="entry name" value="HMG-CoA_red"/>
    <property type="match status" value="1"/>
</dbReference>
<feature type="region of interest" description="Disordered" evidence="10">
    <location>
        <begin position="822"/>
        <end position="871"/>
    </location>
</feature>
<feature type="domain" description="SSD" evidence="11">
    <location>
        <begin position="246"/>
        <end position="416"/>
    </location>
</feature>
<dbReference type="InterPro" id="IPR053958">
    <property type="entry name" value="HMGCR/SNAP/NPC1-like_SSD"/>
</dbReference>
<dbReference type="PANTHER" id="PTHR10572:SF24">
    <property type="entry name" value="3-HYDROXY-3-METHYLGLUTARYL-COENZYME A REDUCTASE"/>
    <property type="match status" value="1"/>
</dbReference>
<dbReference type="PRINTS" id="PR00071">
    <property type="entry name" value="HMGCOARDTASE"/>
</dbReference>
<dbReference type="Pfam" id="PF12349">
    <property type="entry name" value="Sterol-sensing"/>
    <property type="match status" value="1"/>
</dbReference>
<evidence type="ECO:0000256" key="8">
    <source>
        <dbReference type="ARBA" id="ARBA00023136"/>
    </source>
</evidence>
<dbReference type="SUPFAM" id="SSF55035">
    <property type="entry name" value="NAD-binding domain of HMG-CoA reductase"/>
    <property type="match status" value="1"/>
</dbReference>
<dbReference type="PROSITE" id="PS00318">
    <property type="entry name" value="HMG_COA_REDUCTASE_2"/>
    <property type="match status" value="1"/>
</dbReference>
<keyword evidence="13" id="KW-1185">Reference proteome</keyword>
<evidence type="ECO:0000256" key="7">
    <source>
        <dbReference type="ARBA" id="ARBA00023002"/>
    </source>
</evidence>
<dbReference type="Proteomes" id="UP001164743">
    <property type="component" value="Chromosome 13A"/>
</dbReference>
<dbReference type="PANTHER" id="PTHR10572">
    <property type="entry name" value="3-HYDROXY-3-METHYLGLUTARYL-COENZYME A REDUCTASE"/>
    <property type="match status" value="1"/>
</dbReference>
<feature type="transmembrane region" description="Helical" evidence="9">
    <location>
        <begin position="394"/>
        <end position="418"/>
    </location>
</feature>
<dbReference type="SUPFAM" id="SSF56542">
    <property type="entry name" value="Substrate-binding domain of HMG-CoA reductase"/>
    <property type="match status" value="1"/>
</dbReference>
<sequence>MMMMMGQVQRMASRTSLRMLTRYASVCSANPIETIVTTLIIITLAYFQLLQAIKHSEFLNIPPTNSYHPTNTLTLKLNSNHNQNNTHNITLLTLNLAFPPSTLAYPAAQANHTLTQAASHLSQLLAKKNYAELCLRQPTNNNNTLLPHSIRSCFIHIHHTSTTNQPSLPLTIALNATATTTIQPWIDSFLNSLPPTIRLLSPGPTAAAREAHERLGEIRSIRWIAYATRAFIIRFCQLIAKADSADIFIMLIAYMLMHLTFYSLFRNMAKLGASIWLGALTVLSAIFAFILALITAHLLGIRINPILLSEALPFLVITVGFDKPYVLAHAILSRSNRNPALLRSHQQLPPARDIVGDSIARVGVRIVRDYAIEITVLALGAISGINGLTEFCQLAGLSLLYDCLLSFGFYISILTVFVEIHRIQVVRELAKNDSTTELSKLLDDGVEPSVEEVKEQMAEQESIRAKLIETFINDPKPHQSAEKIIIGSSRLKLALLSMFVGLHTLNLCTTLTLRTAITRHSSHPPSFSLTHPANLSTKNSELGGALASLVIEQTKIDPSAPIYAQALEKLSQEISQSEEHAHSEWLVQISQPIEMRVARNTRFRSSQPGKSSLVFLDELMSSWTEFVGDPVMSKWIVIVLALSVLLNAYLLKGIAISTVDQTRRFNHHLSVQRAIRRNKDQPATSDDDEDDLSSESEALSPAERAARIMLASTPAGDGLGSGNQLRNRKTKKSRHQRRWSSGLMDTADRSSKPHQLIIPAHLPKVELPTEEDDEVLEMRGPNKTQPVCPPPAAVTPTLKGFGAAEEGGNKALVSLRLIDEMGRTSKTDEGTDSDEPITTTTTTTTTTATNTESNRADSPLLPDQDKAPSPRSLDETLAIFNDPVNRGPACLDDEEIVLLVQQGKVAAYALEKLLKDFPRAVRIRRALISRASLTKTLETSVLPYLHYDYGLVMGQCCENVVGYMPIPVGIAGPLRIDGTAFPLPMATTEGALVASTSRGCKALNAGGGVTTVVTADAMTRGPALEFPDLLVAARAKAWVESEEGRAALKAAFDSTSRFARLISLKTALAGRTLYVRFGTRTGDAMGMNMISKGTEAALRLMKSPTYFPQMKVLSLSGNYCIDKKPSAINWIEGRGKSVVAEAVVPGDVISKILKTSVPDIVKLNISKNLVGSCLAGSIGGNNAHASNILTAIYLATGQDPAQNVESSNCMTLMEAVNGGQDLLITCTMPSIEVGTIGGGTILGPQAAMLEMLGIRGPHDLVESHMTHNRSAPPTPQPQLSPVASRPGSRVGFVPPTLAPVATQGYPAPMTALIGHGTGAPRPPRPE</sequence>
<dbReference type="InterPro" id="IPR002202">
    <property type="entry name" value="HMG_CoA_Rdtase"/>
</dbReference>
<proteinExistence type="inferred from homology"/>
<dbReference type="PROSITE" id="PS50156">
    <property type="entry name" value="SSD"/>
    <property type="match status" value="1"/>
</dbReference>
<feature type="transmembrane region" description="Helical" evidence="9">
    <location>
        <begin position="247"/>
        <end position="265"/>
    </location>
</feature>
<evidence type="ECO:0000256" key="2">
    <source>
        <dbReference type="ARBA" id="ARBA00007661"/>
    </source>
</evidence>
<dbReference type="NCBIfam" id="TIGR00533">
    <property type="entry name" value="HMG_CoA_R_NADP"/>
    <property type="match status" value="1"/>
</dbReference>
<dbReference type="InterPro" id="IPR009023">
    <property type="entry name" value="HMG_CoA_Rdtase_NAD(P)-bd_sf"/>
</dbReference>
<dbReference type="EMBL" id="CP110433">
    <property type="protein sequence ID" value="WAQ91082.1"/>
    <property type="molecule type" value="Genomic_DNA"/>
</dbReference>
<keyword evidence="7 9" id="KW-0560">Oxidoreductase</keyword>